<dbReference type="EMBL" id="CP037940">
    <property type="protein sequence ID" value="QBO34961.1"/>
    <property type="molecule type" value="Genomic_DNA"/>
</dbReference>
<organism evidence="1 2">
    <name type="scientific">Periweissella cryptocerci</name>
    <dbReference type="NCBI Taxonomy" id="2506420"/>
    <lineage>
        <taxon>Bacteria</taxon>
        <taxon>Bacillati</taxon>
        <taxon>Bacillota</taxon>
        <taxon>Bacilli</taxon>
        <taxon>Lactobacillales</taxon>
        <taxon>Lactobacillaceae</taxon>
        <taxon>Periweissella</taxon>
    </lineage>
</organism>
<sequence>MAFPTPKHITAHHEFNIKGMHWTNTIQRYYVGTTYVYALQKHDDGDTDVNYIHRLLIDNSTTPSTATFQDSMRLNNVGHTQTLSWYQHNGHDYFWVGANFNTDMPAGEEHDNWSDQLGRIEYVAGKTINYTDITRLITLARASKDGSSIGHIYRVDSALSTDNAHMLAWTENNYKVYPSETRTIRYTIYDFNAINKALDNVEASGGKTLACDDAAVKDAWYSQYSETSDFFLPHNSCQGVELTNANNIYVCGGASDDYPEFGRMSDTGGSRVSVEAHNSNFDAKSETEGIQIKSDLVYFGITDSDKDIDDGRFTIWTFPTSDF</sequence>
<name>A0A4P6YQS9_9LACO</name>
<dbReference type="RefSeq" id="WP_133362041.1">
    <property type="nucleotide sequence ID" value="NZ_CP037940.1"/>
</dbReference>
<evidence type="ECO:0000313" key="1">
    <source>
        <dbReference type="EMBL" id="QBO34961.1"/>
    </source>
</evidence>
<protein>
    <submittedName>
        <fullName evidence="1">Uncharacterized protein</fullName>
    </submittedName>
</protein>
<accession>A0A4P6YQS9</accession>
<evidence type="ECO:0000313" key="2">
    <source>
        <dbReference type="Proteomes" id="UP000292886"/>
    </source>
</evidence>
<gene>
    <name evidence="1" type="ORF">EQG49_00130</name>
</gene>
<dbReference type="AlphaFoldDB" id="A0A4P6YQS9"/>
<reference evidence="2" key="1">
    <citation type="submission" date="2019-03" db="EMBL/GenBank/DDBJ databases">
        <title>Weissella sp. 26KH-42 Genome sequencing.</title>
        <authorList>
            <person name="Heo J."/>
            <person name="Kim S.-J."/>
            <person name="Kim J.-S."/>
            <person name="Hong S.-B."/>
            <person name="Kwon S.-W."/>
        </authorList>
    </citation>
    <scope>NUCLEOTIDE SEQUENCE [LARGE SCALE GENOMIC DNA]</scope>
    <source>
        <strain evidence="2">26KH-42</strain>
    </source>
</reference>
<keyword evidence="2" id="KW-1185">Reference proteome</keyword>
<dbReference type="Proteomes" id="UP000292886">
    <property type="component" value="Chromosome"/>
</dbReference>
<dbReference type="OrthoDB" id="2297060at2"/>
<dbReference type="KEGG" id="wei:EQG49_00130"/>
<proteinExistence type="predicted"/>